<feature type="domain" description="Xaa-Pro dipeptidyl-peptidase-like" evidence="1">
    <location>
        <begin position="12"/>
        <end position="148"/>
    </location>
</feature>
<dbReference type="PANTHER" id="PTHR47751:SF1">
    <property type="entry name" value="SUPERFAMILY HYDROLASE, PUTATIVE (AFU_ORTHOLOGUE AFUA_2G16580)-RELATED"/>
    <property type="match status" value="1"/>
</dbReference>
<dbReference type="Proteomes" id="UP001203136">
    <property type="component" value="Unassembled WGS sequence"/>
</dbReference>
<name>A0AAW5EZT6_CLOSY</name>
<evidence type="ECO:0000259" key="1">
    <source>
        <dbReference type="Pfam" id="PF02129"/>
    </source>
</evidence>
<reference evidence="2" key="1">
    <citation type="journal article" date="2022" name="Cell Host Microbe">
        <title>Colonization of the live biotherapeutic product VE303 and modulation of the microbiota and metabolites in healthy volunteers.</title>
        <authorList>
            <person name="Dsouza M."/>
            <person name="Menon R."/>
            <person name="Crossette E."/>
            <person name="Bhattarai S.K."/>
            <person name="Schneider J."/>
            <person name="Kim Y.G."/>
            <person name="Reddy S."/>
            <person name="Caballero S."/>
            <person name="Felix C."/>
            <person name="Cornacchione L."/>
            <person name="Hendrickson J."/>
            <person name="Watson A.R."/>
            <person name="Minot S.S."/>
            <person name="Greenfield N."/>
            <person name="Schopf L."/>
            <person name="Szabady R."/>
            <person name="Patarroyo J."/>
            <person name="Smith W."/>
            <person name="Harrison P."/>
            <person name="Kuijper E.J."/>
            <person name="Kelly C.P."/>
            <person name="Olle B."/>
            <person name="Bobilev D."/>
            <person name="Silber J.L."/>
            <person name="Bucci V."/>
            <person name="Roberts B."/>
            <person name="Faith J."/>
            <person name="Norman J.M."/>
        </authorList>
    </citation>
    <scope>NUCLEOTIDE SEQUENCE</scope>
    <source>
        <strain evidence="2">VE303-04</strain>
    </source>
</reference>
<dbReference type="PANTHER" id="PTHR47751">
    <property type="entry name" value="SUPERFAMILY HYDROLASE, PUTATIVE (AFU_ORTHOLOGUE AFUA_2G16580)-RELATED"/>
    <property type="match status" value="1"/>
</dbReference>
<keyword evidence="2" id="KW-0378">Hydrolase</keyword>
<gene>
    <name evidence="2" type="ORF">K5I21_02970</name>
</gene>
<dbReference type="Gene3D" id="3.40.50.1820">
    <property type="entry name" value="alpha/beta hydrolase"/>
    <property type="match status" value="1"/>
</dbReference>
<dbReference type="SUPFAM" id="SSF53474">
    <property type="entry name" value="alpha/beta-Hydrolases"/>
    <property type="match status" value="1"/>
</dbReference>
<protein>
    <submittedName>
        <fullName evidence="2">Alpha/beta hydrolase</fullName>
    </submittedName>
</protein>
<dbReference type="InterPro" id="IPR000383">
    <property type="entry name" value="Xaa-Pro-like_dom"/>
</dbReference>
<dbReference type="InterPro" id="IPR029058">
    <property type="entry name" value="AB_hydrolase_fold"/>
</dbReference>
<dbReference type="GO" id="GO:0016787">
    <property type="term" value="F:hydrolase activity"/>
    <property type="evidence" value="ECO:0007669"/>
    <property type="project" value="UniProtKB-KW"/>
</dbReference>
<dbReference type="EMBL" id="JAINVB010000001">
    <property type="protein sequence ID" value="MCK0084855.1"/>
    <property type="molecule type" value="Genomic_DNA"/>
</dbReference>
<dbReference type="AlphaFoldDB" id="A0AAW5EZT6"/>
<sequence length="308" mass="34877">MKTREVVFYSEGDKMAGTVYLPDDYKDGEKRPCIIANSGWTGLNMVYPALFSRAMTAKGYVCMGFDYRGFKPSEGREKYTTLEREVEDVAAAVNFMKAQPEIDPQRIGLIGWGVGGAVCVEVTAREDAVKAVATLNSFVDGVRWMRMGMGNDKYHKMLRALEDDKIKRATTGDPVLRHPYEFYPNIDESGDFYVDQTLKRIDGGVSEKANQTTGEEFPTPMSSVYAESFLRFNIEATLPKLAPKAVFVGHGRYNELHDKIEAEEAYRLAKEPKELYYVEGKHNEWMFDGDPKFEALADAMGEFFNKYL</sequence>
<organism evidence="2 3">
    <name type="scientific">Clostridium symbiosum</name>
    <name type="common">Bacteroides symbiosus</name>
    <dbReference type="NCBI Taxonomy" id="1512"/>
    <lineage>
        <taxon>Bacteria</taxon>
        <taxon>Bacillati</taxon>
        <taxon>Bacillota</taxon>
        <taxon>Clostridia</taxon>
        <taxon>Lachnospirales</taxon>
        <taxon>Lachnospiraceae</taxon>
        <taxon>Otoolea</taxon>
    </lineage>
</organism>
<dbReference type="InterPro" id="IPR051411">
    <property type="entry name" value="Polyketide_trans_af380"/>
</dbReference>
<proteinExistence type="predicted"/>
<dbReference type="RefSeq" id="WP_003504947.1">
    <property type="nucleotide sequence ID" value="NZ_CP125623.1"/>
</dbReference>
<dbReference type="Pfam" id="PF02129">
    <property type="entry name" value="Peptidase_S15"/>
    <property type="match status" value="1"/>
</dbReference>
<accession>A0AAW5EZT6</accession>
<comment type="caution">
    <text evidence="2">The sequence shown here is derived from an EMBL/GenBank/DDBJ whole genome shotgun (WGS) entry which is preliminary data.</text>
</comment>
<evidence type="ECO:0000313" key="3">
    <source>
        <dbReference type="Proteomes" id="UP001203136"/>
    </source>
</evidence>
<dbReference type="Gene3D" id="1.10.10.800">
    <property type="match status" value="1"/>
</dbReference>
<evidence type="ECO:0000313" key="2">
    <source>
        <dbReference type="EMBL" id="MCK0084855.1"/>
    </source>
</evidence>